<dbReference type="AlphaFoldDB" id="A0A0C3BWK2"/>
<keyword evidence="2" id="KW-1185">Reference proteome</keyword>
<gene>
    <name evidence="1" type="ORF">M413DRAFT_32235</name>
</gene>
<accession>A0A0C3BWK2</accession>
<evidence type="ECO:0000313" key="2">
    <source>
        <dbReference type="Proteomes" id="UP000053424"/>
    </source>
</evidence>
<proteinExistence type="predicted"/>
<dbReference type="InterPro" id="IPR032675">
    <property type="entry name" value="LRR_dom_sf"/>
</dbReference>
<sequence>MSSHPTLPFEIIEVIVDTLAQHDPGFSSLKMCSVVCQVFLDLCRKHIFASVTTHGQHHGVLRLLSATPAIADHIRKLKWWVKLQVFRDSSLPRILEKITKLESLTIYWQPEARWTENHLRSPIIHLLHLPTLIRLEICDIQDFSFADLIPCTNLREFRLRSSKPATGLEYNTPSSLPHNSLQPTTELKYTSPSIFPHNSLQLRHLSFGGSSSTAISMIGVALRPDGRPIFNLAILPSVTLLLYAYDDFEASRKLFQHCSQLSKVDISLSFPPLSWTGIAKMLKPSIETLTHLHFTTGTQDETGTNDPLGGLVAELEEMRHQNVVEKMTIDVSVSSCYQCSHGDDWGLLDVVLTQSGWPKLERVSLNIFLWLCYREDDLAVALESLPQTQFPRLSSSRSVVFQFAVIDKSYG</sequence>
<dbReference type="Gene3D" id="3.80.10.10">
    <property type="entry name" value="Ribonuclease Inhibitor"/>
    <property type="match status" value="1"/>
</dbReference>
<dbReference type="HOGENOM" id="CLU_035624_0_0_1"/>
<reference evidence="2" key="2">
    <citation type="submission" date="2015-01" db="EMBL/GenBank/DDBJ databases">
        <title>Evolutionary Origins and Diversification of the Mycorrhizal Mutualists.</title>
        <authorList>
            <consortium name="DOE Joint Genome Institute"/>
            <consortium name="Mycorrhizal Genomics Consortium"/>
            <person name="Kohler A."/>
            <person name="Kuo A."/>
            <person name="Nagy L.G."/>
            <person name="Floudas D."/>
            <person name="Copeland A."/>
            <person name="Barry K.W."/>
            <person name="Cichocki N."/>
            <person name="Veneault-Fourrey C."/>
            <person name="LaButti K."/>
            <person name="Lindquist E.A."/>
            <person name="Lipzen A."/>
            <person name="Lundell T."/>
            <person name="Morin E."/>
            <person name="Murat C."/>
            <person name="Riley R."/>
            <person name="Ohm R."/>
            <person name="Sun H."/>
            <person name="Tunlid A."/>
            <person name="Henrissat B."/>
            <person name="Grigoriev I.V."/>
            <person name="Hibbett D.S."/>
            <person name="Martin F."/>
        </authorList>
    </citation>
    <scope>NUCLEOTIDE SEQUENCE [LARGE SCALE GENOMIC DNA]</scope>
    <source>
        <strain evidence="2">h7</strain>
    </source>
</reference>
<dbReference type="EMBL" id="KN831814">
    <property type="protein sequence ID" value="KIM35771.1"/>
    <property type="molecule type" value="Genomic_DNA"/>
</dbReference>
<evidence type="ECO:0000313" key="1">
    <source>
        <dbReference type="EMBL" id="KIM35771.1"/>
    </source>
</evidence>
<organism evidence="1 2">
    <name type="scientific">Hebeloma cylindrosporum</name>
    <dbReference type="NCBI Taxonomy" id="76867"/>
    <lineage>
        <taxon>Eukaryota</taxon>
        <taxon>Fungi</taxon>
        <taxon>Dikarya</taxon>
        <taxon>Basidiomycota</taxon>
        <taxon>Agaricomycotina</taxon>
        <taxon>Agaricomycetes</taxon>
        <taxon>Agaricomycetidae</taxon>
        <taxon>Agaricales</taxon>
        <taxon>Agaricineae</taxon>
        <taxon>Hymenogastraceae</taxon>
        <taxon>Hebeloma</taxon>
    </lineage>
</organism>
<dbReference type="Proteomes" id="UP000053424">
    <property type="component" value="Unassembled WGS sequence"/>
</dbReference>
<name>A0A0C3BWK2_HEBCY</name>
<dbReference type="OrthoDB" id="2880421at2759"/>
<evidence type="ECO:0008006" key="3">
    <source>
        <dbReference type="Google" id="ProtNLM"/>
    </source>
</evidence>
<reference evidence="1 2" key="1">
    <citation type="submission" date="2014-04" db="EMBL/GenBank/DDBJ databases">
        <authorList>
            <consortium name="DOE Joint Genome Institute"/>
            <person name="Kuo A."/>
            <person name="Gay G."/>
            <person name="Dore J."/>
            <person name="Kohler A."/>
            <person name="Nagy L.G."/>
            <person name="Floudas D."/>
            <person name="Copeland A."/>
            <person name="Barry K.W."/>
            <person name="Cichocki N."/>
            <person name="Veneault-Fourrey C."/>
            <person name="LaButti K."/>
            <person name="Lindquist E.A."/>
            <person name="Lipzen A."/>
            <person name="Lundell T."/>
            <person name="Morin E."/>
            <person name="Murat C."/>
            <person name="Sun H."/>
            <person name="Tunlid A."/>
            <person name="Henrissat B."/>
            <person name="Grigoriev I.V."/>
            <person name="Hibbett D.S."/>
            <person name="Martin F."/>
            <person name="Nordberg H.P."/>
            <person name="Cantor M.N."/>
            <person name="Hua S.X."/>
        </authorList>
    </citation>
    <scope>NUCLEOTIDE SEQUENCE [LARGE SCALE GENOMIC DNA]</scope>
    <source>
        <strain evidence="2">h7</strain>
    </source>
</reference>
<protein>
    <recommendedName>
        <fullName evidence="3">F-box domain-containing protein</fullName>
    </recommendedName>
</protein>